<feature type="compositionally biased region" description="Pro residues" evidence="1">
    <location>
        <begin position="26"/>
        <end position="40"/>
    </location>
</feature>
<dbReference type="VEuPathDB" id="FungiDB:PLEOSDRAFT_1106490"/>
<feature type="compositionally biased region" description="Low complexity" evidence="1">
    <location>
        <begin position="139"/>
        <end position="168"/>
    </location>
</feature>
<feature type="region of interest" description="Disordered" evidence="1">
    <location>
        <begin position="129"/>
        <end position="206"/>
    </location>
</feature>
<evidence type="ECO:0000313" key="3">
    <source>
        <dbReference type="Proteomes" id="UP000027073"/>
    </source>
</evidence>
<evidence type="ECO:0000313" key="2">
    <source>
        <dbReference type="EMBL" id="KDQ25568.1"/>
    </source>
</evidence>
<feature type="region of interest" description="Disordered" evidence="1">
    <location>
        <begin position="364"/>
        <end position="387"/>
    </location>
</feature>
<dbReference type="InParanoid" id="A0A067NBZ6"/>
<feature type="compositionally biased region" description="Polar residues" evidence="1">
    <location>
        <begin position="179"/>
        <end position="188"/>
    </location>
</feature>
<dbReference type="Proteomes" id="UP000027073">
    <property type="component" value="Unassembled WGS sequence"/>
</dbReference>
<proteinExistence type="predicted"/>
<dbReference type="OrthoDB" id="3365472at2759"/>
<feature type="region of interest" description="Disordered" evidence="1">
    <location>
        <begin position="22"/>
        <end position="103"/>
    </location>
</feature>
<protein>
    <submittedName>
        <fullName evidence="2">Uncharacterized protein</fullName>
    </submittedName>
</protein>
<accession>A0A067NBZ6</accession>
<evidence type="ECO:0000256" key="1">
    <source>
        <dbReference type="SAM" id="MobiDB-lite"/>
    </source>
</evidence>
<sequence length="460" mass="50259">MDYDDAWCPVCGREIIPKRYLVPIQPDAPPAPAPAPPPSSPQSSPTKLNGKKSKTTRTRVAGGLVQGTGRVKPNGALKPPPSPTPAVETKTTNSKAQPPRTRLVIDPAPLPLYCSDECRVADMHFSSDIHPLGHATTRSTLSRSPDSMSSSTNTSGSTVDSRKSSSSSGYGFPPVPPLVTSTSISPPSSADEWEISPTVPSKPFDAKKTLRSLVPEPRKRQQFGNYIVPPEPLKEIRGWTDDSNAWRATVYGLVDTDPSDLAARPEMEEVYRKHNACAHRAKGVYSTVGTKDISTIPAPAPSPRSYEDELLLYNYHSSFVRARSLTPSCASGKSRSPPTKQRPLVHPLAQGKLLAPNLKLRDHTGSCSSLSSSTVRSPSSKGSQVEGGAYGYKRPVIETRSWSYDNVPTYQPMKMPPSIEKRKVKQIVDGVEKEVTIEVEVENNGKRLFNFPDKEYYTRR</sequence>
<dbReference type="HOGENOM" id="CLU_026658_0_0_1"/>
<dbReference type="AlphaFoldDB" id="A0A067NBZ6"/>
<name>A0A067NBZ6_PLEO1</name>
<dbReference type="EMBL" id="KL198010">
    <property type="protein sequence ID" value="KDQ25568.1"/>
    <property type="molecule type" value="Genomic_DNA"/>
</dbReference>
<reference evidence="3" key="1">
    <citation type="journal article" date="2014" name="Proc. Natl. Acad. Sci. U.S.A.">
        <title>Extensive sampling of basidiomycete genomes demonstrates inadequacy of the white-rot/brown-rot paradigm for wood decay fungi.</title>
        <authorList>
            <person name="Riley R."/>
            <person name="Salamov A.A."/>
            <person name="Brown D.W."/>
            <person name="Nagy L.G."/>
            <person name="Floudas D."/>
            <person name="Held B.W."/>
            <person name="Levasseur A."/>
            <person name="Lombard V."/>
            <person name="Morin E."/>
            <person name="Otillar R."/>
            <person name="Lindquist E.A."/>
            <person name="Sun H."/>
            <person name="LaButti K.M."/>
            <person name="Schmutz J."/>
            <person name="Jabbour D."/>
            <person name="Luo H."/>
            <person name="Baker S.E."/>
            <person name="Pisabarro A.G."/>
            <person name="Walton J.D."/>
            <person name="Blanchette R.A."/>
            <person name="Henrissat B."/>
            <person name="Martin F."/>
            <person name="Cullen D."/>
            <person name="Hibbett D.S."/>
            <person name="Grigoriev I.V."/>
        </authorList>
    </citation>
    <scope>NUCLEOTIDE SEQUENCE [LARGE SCALE GENOMIC DNA]</scope>
    <source>
        <strain evidence="3">PC15</strain>
    </source>
</reference>
<organism evidence="2 3">
    <name type="scientific">Pleurotus ostreatus (strain PC15)</name>
    <name type="common">Oyster mushroom</name>
    <dbReference type="NCBI Taxonomy" id="1137138"/>
    <lineage>
        <taxon>Eukaryota</taxon>
        <taxon>Fungi</taxon>
        <taxon>Dikarya</taxon>
        <taxon>Basidiomycota</taxon>
        <taxon>Agaricomycotina</taxon>
        <taxon>Agaricomycetes</taxon>
        <taxon>Agaricomycetidae</taxon>
        <taxon>Agaricales</taxon>
        <taxon>Pleurotineae</taxon>
        <taxon>Pleurotaceae</taxon>
        <taxon>Pleurotus</taxon>
    </lineage>
</organism>
<feature type="compositionally biased region" description="Low complexity" evidence="1">
    <location>
        <begin position="366"/>
        <end position="383"/>
    </location>
</feature>
<gene>
    <name evidence="2" type="ORF">PLEOSDRAFT_1106490</name>
</gene>